<organism evidence="2 3">
    <name type="scientific">Caenorhabditis auriculariae</name>
    <dbReference type="NCBI Taxonomy" id="2777116"/>
    <lineage>
        <taxon>Eukaryota</taxon>
        <taxon>Metazoa</taxon>
        <taxon>Ecdysozoa</taxon>
        <taxon>Nematoda</taxon>
        <taxon>Chromadorea</taxon>
        <taxon>Rhabditida</taxon>
        <taxon>Rhabditina</taxon>
        <taxon>Rhabditomorpha</taxon>
        <taxon>Rhabditoidea</taxon>
        <taxon>Rhabditidae</taxon>
        <taxon>Peloderinae</taxon>
        <taxon>Caenorhabditis</taxon>
    </lineage>
</organism>
<keyword evidence="1" id="KW-0472">Membrane</keyword>
<dbReference type="AlphaFoldDB" id="A0A8S1HER9"/>
<reference evidence="2" key="1">
    <citation type="submission" date="2020-10" db="EMBL/GenBank/DDBJ databases">
        <authorList>
            <person name="Kikuchi T."/>
        </authorList>
    </citation>
    <scope>NUCLEOTIDE SEQUENCE</scope>
    <source>
        <strain evidence="2">NKZ352</strain>
    </source>
</reference>
<keyword evidence="3" id="KW-1185">Reference proteome</keyword>
<keyword evidence="1" id="KW-0812">Transmembrane</keyword>
<accession>A0A8S1HER9</accession>
<dbReference type="EMBL" id="CAJGYM010000053">
    <property type="protein sequence ID" value="CAD6195236.1"/>
    <property type="molecule type" value="Genomic_DNA"/>
</dbReference>
<evidence type="ECO:0000313" key="3">
    <source>
        <dbReference type="Proteomes" id="UP000835052"/>
    </source>
</evidence>
<proteinExistence type="predicted"/>
<evidence type="ECO:0000256" key="1">
    <source>
        <dbReference type="SAM" id="Phobius"/>
    </source>
</evidence>
<feature type="transmembrane region" description="Helical" evidence="1">
    <location>
        <begin position="23"/>
        <end position="44"/>
    </location>
</feature>
<name>A0A8S1HER9_9PELO</name>
<protein>
    <submittedName>
        <fullName evidence="2">Uncharacterized protein</fullName>
    </submittedName>
</protein>
<gene>
    <name evidence="2" type="ORF">CAUJ_LOCUS11155</name>
</gene>
<dbReference type="OrthoDB" id="5852655at2759"/>
<evidence type="ECO:0000313" key="2">
    <source>
        <dbReference type="EMBL" id="CAD6195236.1"/>
    </source>
</evidence>
<keyword evidence="1" id="KW-1133">Transmembrane helix</keyword>
<sequence>TRMSVYSLPSDYTEENPWNKRELIIFIVCYTSCVLFLIVMYEILMPVINNPMYPYYNAENVPSYAFQRPDMPR</sequence>
<comment type="caution">
    <text evidence="2">The sequence shown here is derived from an EMBL/GenBank/DDBJ whole genome shotgun (WGS) entry which is preliminary data.</text>
</comment>
<dbReference type="Proteomes" id="UP000835052">
    <property type="component" value="Unassembled WGS sequence"/>
</dbReference>
<feature type="non-terminal residue" evidence="2">
    <location>
        <position position="1"/>
    </location>
</feature>